<dbReference type="EMBL" id="MN448297">
    <property type="protein sequence ID" value="QFG75043.1"/>
    <property type="molecule type" value="Genomic_DNA"/>
</dbReference>
<protein>
    <recommendedName>
        <fullName evidence="1">C2H2-type domain-containing protein</fullName>
    </recommendedName>
</protein>
<proteinExistence type="predicted"/>
<dbReference type="SMART" id="SM00355">
    <property type="entry name" value="ZnF_C2H2"/>
    <property type="match status" value="3"/>
</dbReference>
<dbReference type="InterPro" id="IPR013087">
    <property type="entry name" value="Znf_C2H2_type"/>
</dbReference>
<accession>A0A5J6VM25</accession>
<sequence>MACKNQLHIKKKYSCEACQYTTCSKKDFIKHISTKKHTKKWQTRVSNNKLYYDCNNCDYITCNLDDLNTHFNEQNHTNISICPKLSASTPTFMKEQNICDICGKQYKYTSGYYRHRKTCSVKKEEKLVKLLLDKTNENNNLCKKIMQLENNQTIINNTIINNKQFNINLFLNKECKNAMNLTDFINKIQLSLEDLIYTKDNGYIKGITNIFVKHLEDLKLTERPIHSISDKKSQQFYVKNNEGWECDKKDTKIDETIDSVAKKQINKIKVWQDNNPNWNNTDKGISDYMKIVKTLMGGNNDEEIMKNKHLIKKELTENVGLND</sequence>
<reference evidence="2" key="1">
    <citation type="journal article" date="2019" name="Philos. Trans. R. Soc. Lond., B, Biol. Sci.">
        <title>Targeted metagenomic recovery of four divergent viruses reveals shared and distinctive characteristics of giant viruses of marine eukaryotes.</title>
        <authorList>
            <person name="Needham D.M."/>
            <person name="Poirier C."/>
            <person name="Hehenberger E."/>
            <person name="Jimenez V."/>
            <person name="Swalwell J.E."/>
            <person name="Santoro A.E."/>
            <person name="Worden A.Z."/>
        </authorList>
    </citation>
    <scope>NUCLEOTIDE SEQUENCE</scope>
    <source>
        <strain evidence="2">OPacV-421</strain>
    </source>
</reference>
<feature type="domain" description="C2H2-type" evidence="1">
    <location>
        <begin position="97"/>
        <end position="117"/>
    </location>
</feature>
<evidence type="ECO:0000259" key="1">
    <source>
        <dbReference type="SMART" id="SM00355"/>
    </source>
</evidence>
<name>A0A5J6VM25_9VIRU</name>
<feature type="domain" description="C2H2-type" evidence="1">
    <location>
        <begin position="52"/>
        <end position="76"/>
    </location>
</feature>
<evidence type="ECO:0000313" key="2">
    <source>
        <dbReference type="EMBL" id="QFG75043.1"/>
    </source>
</evidence>
<feature type="domain" description="C2H2-type" evidence="1">
    <location>
        <begin position="13"/>
        <end position="37"/>
    </location>
</feature>
<organism evidence="2">
    <name type="scientific">Megaviridae environmental sample</name>
    <dbReference type="NCBI Taxonomy" id="1737588"/>
    <lineage>
        <taxon>Viruses</taxon>
        <taxon>Varidnaviria</taxon>
        <taxon>Bamfordvirae</taxon>
        <taxon>Nucleocytoviricota</taxon>
        <taxon>Megaviricetes</taxon>
        <taxon>Imitervirales</taxon>
        <taxon>Mimiviridae</taxon>
        <taxon>environmental samples</taxon>
    </lineage>
</organism>